<keyword evidence="2" id="KW-1185">Reference proteome</keyword>
<dbReference type="EMBL" id="JAGUCN010000082">
    <property type="protein sequence ID" value="MBS2214062.1"/>
    <property type="molecule type" value="Genomic_DNA"/>
</dbReference>
<proteinExistence type="predicted"/>
<accession>A0ABS5KGZ0</accession>
<organism evidence="1 2">
    <name type="scientific">Carboxylicivirga mesophila</name>
    <dbReference type="NCBI Taxonomy" id="1166478"/>
    <lineage>
        <taxon>Bacteria</taxon>
        <taxon>Pseudomonadati</taxon>
        <taxon>Bacteroidota</taxon>
        <taxon>Bacteroidia</taxon>
        <taxon>Marinilabiliales</taxon>
        <taxon>Marinilabiliaceae</taxon>
        <taxon>Carboxylicivirga</taxon>
    </lineage>
</organism>
<dbReference type="RefSeq" id="WP_212232093.1">
    <property type="nucleotide sequence ID" value="NZ_JAGUCN010000082.1"/>
</dbReference>
<evidence type="ECO:0000313" key="2">
    <source>
        <dbReference type="Proteomes" id="UP000721861"/>
    </source>
</evidence>
<sequence length="62" mass="7722">LERNMERHDDNFQSDFRKMKQVNKEDRPDGINKEIISLTSKSRRRFREKQPFQTQATFHRLW</sequence>
<gene>
    <name evidence="1" type="ORF">KEM09_21840</name>
</gene>
<dbReference type="Proteomes" id="UP000721861">
    <property type="component" value="Unassembled WGS sequence"/>
</dbReference>
<reference evidence="1 2" key="1">
    <citation type="journal article" date="2014" name="Int. J. Syst. Evol. Microbiol.">
        <title>Carboxylicivirga gen. nov. in the family Marinilabiliaceae with two novel species, Carboxylicivirga mesophila sp. nov. and Carboxylicivirga taeanensis sp. nov., and reclassification of Cytophaga fermentans as Saccharicrinis fermentans gen. nov., comb. nov.</title>
        <authorList>
            <person name="Yang S.H."/>
            <person name="Seo H.S."/>
            <person name="Woo J.H."/>
            <person name="Oh H.M."/>
            <person name="Jang H."/>
            <person name="Lee J.H."/>
            <person name="Kim S.J."/>
            <person name="Kwon K.K."/>
        </authorList>
    </citation>
    <scope>NUCLEOTIDE SEQUENCE [LARGE SCALE GENOMIC DNA]</scope>
    <source>
        <strain evidence="1 2">JCM 18290</strain>
    </source>
</reference>
<evidence type="ECO:0000313" key="1">
    <source>
        <dbReference type="EMBL" id="MBS2214062.1"/>
    </source>
</evidence>
<feature type="non-terminal residue" evidence="1">
    <location>
        <position position="1"/>
    </location>
</feature>
<comment type="caution">
    <text evidence="1">The sequence shown here is derived from an EMBL/GenBank/DDBJ whole genome shotgun (WGS) entry which is preliminary data.</text>
</comment>
<name>A0ABS5KGZ0_9BACT</name>
<protein>
    <submittedName>
        <fullName evidence="1">Uncharacterized protein</fullName>
    </submittedName>
</protein>